<evidence type="ECO:0000313" key="4">
    <source>
        <dbReference type="Proteomes" id="UP000481327"/>
    </source>
</evidence>
<dbReference type="OrthoDB" id="5290459at2"/>
<dbReference type="SUPFAM" id="SSF51182">
    <property type="entry name" value="RmlC-like cupins"/>
    <property type="match status" value="1"/>
</dbReference>
<dbReference type="GO" id="GO:0046872">
    <property type="term" value="F:metal ion binding"/>
    <property type="evidence" value="ECO:0007669"/>
    <property type="project" value="UniProtKB-KW"/>
</dbReference>
<dbReference type="InterPro" id="IPR013096">
    <property type="entry name" value="Cupin_2"/>
</dbReference>
<keyword evidence="1" id="KW-0479">Metal-binding</keyword>
<evidence type="ECO:0000313" key="3">
    <source>
        <dbReference type="EMBL" id="MQT15971.1"/>
    </source>
</evidence>
<sequence>MPKIDLDRLPALSQPGYLPPFQAAVAGRRWRAVGAAGGLTQFGANLVTLPPGAWSSQRHWHSAEDELIIVVAGTLVLVEDDGETTLVAGDIAALPAGVANGHHLQNRSAAPATLLAIGTDRPDSDSCHYPDIDMFWSGATGFIAKPT</sequence>
<feature type="domain" description="Cupin type-2" evidence="2">
    <location>
        <begin position="46"/>
        <end position="117"/>
    </location>
</feature>
<dbReference type="InterPro" id="IPR014710">
    <property type="entry name" value="RmlC-like_jellyroll"/>
</dbReference>
<dbReference type="PANTHER" id="PTHR35848">
    <property type="entry name" value="OXALATE-BINDING PROTEIN"/>
    <property type="match status" value="1"/>
</dbReference>
<gene>
    <name evidence="3" type="ORF">F3168_01670</name>
</gene>
<dbReference type="Gene3D" id="2.60.120.10">
    <property type="entry name" value="Jelly Rolls"/>
    <property type="match status" value="1"/>
</dbReference>
<dbReference type="PANTHER" id="PTHR35848:SF9">
    <property type="entry name" value="SLL1358 PROTEIN"/>
    <property type="match status" value="1"/>
</dbReference>
<evidence type="ECO:0000256" key="1">
    <source>
        <dbReference type="ARBA" id="ARBA00022723"/>
    </source>
</evidence>
<dbReference type="InterPro" id="IPR011051">
    <property type="entry name" value="RmlC_Cupin_sf"/>
</dbReference>
<evidence type="ECO:0000259" key="2">
    <source>
        <dbReference type="Pfam" id="PF07883"/>
    </source>
</evidence>
<dbReference type="InterPro" id="IPR051610">
    <property type="entry name" value="GPI/OXD"/>
</dbReference>
<dbReference type="EMBL" id="WIOL01000001">
    <property type="protein sequence ID" value="MQT15971.1"/>
    <property type="molecule type" value="Genomic_DNA"/>
</dbReference>
<dbReference type="AlphaFoldDB" id="A0A7C9GPU1"/>
<name>A0A7C9GPU1_9SPHN</name>
<reference evidence="3 4" key="1">
    <citation type="submission" date="2019-09" db="EMBL/GenBank/DDBJ databases">
        <title>Polymorphobacter sp. isolated from a lake in China.</title>
        <authorList>
            <person name="Liu Z."/>
        </authorList>
    </citation>
    <scope>NUCLEOTIDE SEQUENCE [LARGE SCALE GENOMIC DNA]</scope>
    <source>
        <strain evidence="3 4">D40P</strain>
    </source>
</reference>
<keyword evidence="4" id="KW-1185">Reference proteome</keyword>
<accession>A0A7C9GPU1</accession>
<protein>
    <submittedName>
        <fullName evidence="3">Cupin domain-containing protein</fullName>
    </submittedName>
</protein>
<comment type="caution">
    <text evidence="3">The sequence shown here is derived from an EMBL/GenBank/DDBJ whole genome shotgun (WGS) entry which is preliminary data.</text>
</comment>
<dbReference type="RefSeq" id="WP_152576428.1">
    <property type="nucleotide sequence ID" value="NZ_JAATJI010000001.1"/>
</dbReference>
<dbReference type="CDD" id="cd02224">
    <property type="entry name" value="cupin_SPO2919-like"/>
    <property type="match status" value="1"/>
</dbReference>
<dbReference type="Pfam" id="PF07883">
    <property type="entry name" value="Cupin_2"/>
    <property type="match status" value="1"/>
</dbReference>
<proteinExistence type="predicted"/>
<organism evidence="3 4">
    <name type="scientific">Sandarakinorhabdus fusca</name>
    <dbReference type="NCBI Taxonomy" id="1439888"/>
    <lineage>
        <taxon>Bacteria</taxon>
        <taxon>Pseudomonadati</taxon>
        <taxon>Pseudomonadota</taxon>
        <taxon>Alphaproteobacteria</taxon>
        <taxon>Sphingomonadales</taxon>
        <taxon>Sphingosinicellaceae</taxon>
        <taxon>Sandarakinorhabdus</taxon>
    </lineage>
</organism>
<dbReference type="Proteomes" id="UP000481327">
    <property type="component" value="Unassembled WGS sequence"/>
</dbReference>